<dbReference type="EMBL" id="BKBA01000013">
    <property type="protein sequence ID" value="GEQ15213.1"/>
    <property type="molecule type" value="Genomic_DNA"/>
</dbReference>
<gene>
    <name evidence="3" type="ORF">KLO01_32600</name>
</gene>
<comment type="caution">
    <text evidence="3">The sequence shown here is derived from an EMBL/GenBank/DDBJ whole genome shotgun (WGS) entry which is preliminary data.</text>
</comment>
<dbReference type="Proteomes" id="UP000321793">
    <property type="component" value="Unassembled WGS sequence"/>
</dbReference>
<feature type="transmembrane region" description="Helical" evidence="2">
    <location>
        <begin position="38"/>
        <end position="59"/>
    </location>
</feature>
<reference evidence="3 4" key="1">
    <citation type="submission" date="2019-07" db="EMBL/GenBank/DDBJ databases">
        <title>Whole genome shotgun sequence of Knoellia locipacati NBRC 109775.</title>
        <authorList>
            <person name="Hosoyama A."/>
            <person name="Uohara A."/>
            <person name="Ohji S."/>
            <person name="Ichikawa N."/>
        </authorList>
    </citation>
    <scope>NUCLEOTIDE SEQUENCE [LARGE SCALE GENOMIC DNA]</scope>
    <source>
        <strain evidence="3 4">NBRC 109775</strain>
    </source>
</reference>
<proteinExistence type="predicted"/>
<keyword evidence="4" id="KW-1185">Reference proteome</keyword>
<feature type="compositionally biased region" description="Polar residues" evidence="1">
    <location>
        <begin position="7"/>
        <end position="16"/>
    </location>
</feature>
<keyword evidence="2" id="KW-1133">Transmembrane helix</keyword>
<accession>A0A512T4X5</accession>
<organism evidence="3 4">
    <name type="scientific">Knoellia locipacati</name>
    <dbReference type="NCBI Taxonomy" id="882824"/>
    <lineage>
        <taxon>Bacteria</taxon>
        <taxon>Bacillati</taxon>
        <taxon>Actinomycetota</taxon>
        <taxon>Actinomycetes</taxon>
        <taxon>Micrococcales</taxon>
        <taxon>Intrasporangiaceae</taxon>
        <taxon>Knoellia</taxon>
    </lineage>
</organism>
<sequence>MSEHPTHNPQQPQQGQWHPAYPPAPPVKQRNWFMRHKIITGILGLVVVGTIAGALGGGGDTPSTATAEPTSAASPAAGGASSSPAAAPAAPKVDPDDVGNEANPVTIVEGKAFDIRKFTYGAGWKITSNDFGMEVTNLKVTNNRDDRDGAIVEIKFMNGSEVLASVDCTSDQILPGQTVTLSCISGDKKPKGYDRITINDMS</sequence>
<dbReference type="AlphaFoldDB" id="A0A512T4X5"/>
<evidence type="ECO:0000313" key="4">
    <source>
        <dbReference type="Proteomes" id="UP000321793"/>
    </source>
</evidence>
<keyword evidence="2" id="KW-0812">Transmembrane</keyword>
<dbReference type="RefSeq" id="WP_147067096.1">
    <property type="nucleotide sequence ID" value="NZ_BAABDN010000002.1"/>
</dbReference>
<evidence type="ECO:0000313" key="3">
    <source>
        <dbReference type="EMBL" id="GEQ15213.1"/>
    </source>
</evidence>
<feature type="compositionally biased region" description="Low complexity" evidence="1">
    <location>
        <begin position="61"/>
        <end position="91"/>
    </location>
</feature>
<keyword evidence="2" id="KW-0472">Membrane</keyword>
<protein>
    <submittedName>
        <fullName evidence="3">Uncharacterized protein</fullName>
    </submittedName>
</protein>
<feature type="region of interest" description="Disordered" evidence="1">
    <location>
        <begin position="1"/>
        <end position="24"/>
    </location>
</feature>
<feature type="region of interest" description="Disordered" evidence="1">
    <location>
        <begin position="59"/>
        <end position="102"/>
    </location>
</feature>
<dbReference type="OrthoDB" id="3788564at2"/>
<evidence type="ECO:0000256" key="2">
    <source>
        <dbReference type="SAM" id="Phobius"/>
    </source>
</evidence>
<evidence type="ECO:0000256" key="1">
    <source>
        <dbReference type="SAM" id="MobiDB-lite"/>
    </source>
</evidence>
<name>A0A512T4X5_9MICO</name>